<dbReference type="InterPro" id="IPR005019">
    <property type="entry name" value="Adenine_glyco"/>
</dbReference>
<dbReference type="GO" id="GO:0006284">
    <property type="term" value="P:base-excision repair"/>
    <property type="evidence" value="ECO:0007669"/>
    <property type="project" value="InterPro"/>
</dbReference>
<dbReference type="GO" id="GO:0008725">
    <property type="term" value="F:DNA-3-methyladenine glycosylase activity"/>
    <property type="evidence" value="ECO:0007669"/>
    <property type="project" value="InterPro"/>
</dbReference>
<reference evidence="2 3" key="1">
    <citation type="journal article" date="2015" name="BMC Genomics">
        <title>Comparative genomics of Fructobacillus spp. and Leuconostoc spp. reveals niche-specific evolution of Fructobacillus spp.</title>
        <authorList>
            <person name="Endo A."/>
            <person name="Tanizawa Y."/>
            <person name="Tanaka N."/>
            <person name="Maeno S."/>
            <person name="Kumar H."/>
            <person name="Shiwa Y."/>
            <person name="Okada S."/>
            <person name="Yoshikawa H."/>
            <person name="Dicks L."/>
            <person name="Nakagawa J."/>
            <person name="Arita M."/>
        </authorList>
    </citation>
    <scope>NUCLEOTIDE SEQUENCE [LARGE SCALE GENOMIC DNA]</scope>
    <source>
        <strain evidence="2 3">DSM 15468</strain>
    </source>
</reference>
<dbReference type="Pfam" id="PF03352">
    <property type="entry name" value="Adenine_glyco"/>
    <property type="match status" value="1"/>
</dbReference>
<accession>A0A3F3GWU8</accession>
<dbReference type="InterPro" id="IPR011257">
    <property type="entry name" value="DNA_glycosylase"/>
</dbReference>
<feature type="binding site" evidence="1">
    <location>
        <position position="179"/>
    </location>
    <ligand>
        <name>Zn(2+)</name>
        <dbReference type="ChEBI" id="CHEBI:29105"/>
    </ligand>
</feature>
<dbReference type="OrthoDB" id="9807664at2"/>
<dbReference type="PANTHER" id="PTHR30037:SF4">
    <property type="entry name" value="DNA-3-METHYLADENINE GLYCOSYLASE I"/>
    <property type="match status" value="1"/>
</dbReference>
<evidence type="ECO:0000313" key="3">
    <source>
        <dbReference type="Proteomes" id="UP000061227"/>
    </source>
</evidence>
<organism evidence="2 3">
    <name type="scientific">Fructobacillus pseudoficulneus</name>
    <dbReference type="NCBI Taxonomy" id="220714"/>
    <lineage>
        <taxon>Bacteria</taxon>
        <taxon>Bacillati</taxon>
        <taxon>Bacillota</taxon>
        <taxon>Bacilli</taxon>
        <taxon>Lactobacillales</taxon>
        <taxon>Lactobacillaceae</taxon>
        <taxon>Fructobacillus</taxon>
    </lineage>
</organism>
<dbReference type="InterPro" id="IPR052891">
    <property type="entry name" value="DNA-3mA_glycosylase"/>
</dbReference>
<feature type="binding site" evidence="1">
    <location>
        <position position="20"/>
    </location>
    <ligand>
        <name>Zn(2+)</name>
        <dbReference type="ChEBI" id="CHEBI:29105"/>
    </ligand>
</feature>
<dbReference type="PANTHER" id="PTHR30037">
    <property type="entry name" value="DNA-3-METHYLADENINE GLYCOSYLASE 1"/>
    <property type="match status" value="1"/>
</dbReference>
<dbReference type="AlphaFoldDB" id="A0A3F3GWU8"/>
<gene>
    <name evidence="2" type="ORF">FPFC_041630</name>
</gene>
<protein>
    <submittedName>
        <fullName evidence="2">DNA-3-methyladenine glycosylase I</fullName>
    </submittedName>
</protein>
<dbReference type="Proteomes" id="UP000061227">
    <property type="component" value="Unassembled WGS sequence"/>
</dbReference>
<dbReference type="Gene3D" id="1.10.340.30">
    <property type="entry name" value="Hypothetical protein, domain 2"/>
    <property type="match status" value="1"/>
</dbReference>
<dbReference type="RefSeq" id="WP_059378575.1">
    <property type="nucleotide sequence ID" value="NZ_DF968066.1"/>
</dbReference>
<keyword evidence="3" id="KW-1185">Reference proteome</keyword>
<proteinExistence type="predicted"/>
<dbReference type="STRING" id="220714.SAMN05660469_0783"/>
<name>A0A3F3GWU8_9LACO</name>
<dbReference type="SUPFAM" id="SSF48150">
    <property type="entry name" value="DNA-glycosylase"/>
    <property type="match status" value="1"/>
</dbReference>
<sequence length="186" mass="21307">MVKRCRWVSDSQDEKMVAYHDQEFGQPVFDDDRLLFELLTLELFQSGLSWKTVLNKRENFKRAFADFDVEKVATFDNQDVERLLADSGIIRNRMKIDATINNAKQIQRLQNEGKSFSELVWQPTNGQTLQIGVGANEHVPSQTDLSVDFSKKLKKLGFKFVGPVTMESFLEAVGVENAHDLDCAFR</sequence>
<feature type="binding site" evidence="1">
    <location>
        <position position="5"/>
    </location>
    <ligand>
        <name>Zn(2+)</name>
        <dbReference type="ChEBI" id="CHEBI:29105"/>
    </ligand>
</feature>
<dbReference type="EMBL" id="DF968066">
    <property type="protein sequence ID" value="GAP03166.1"/>
    <property type="molecule type" value="Genomic_DNA"/>
</dbReference>
<evidence type="ECO:0000313" key="2">
    <source>
        <dbReference type="EMBL" id="GAP03166.1"/>
    </source>
</evidence>
<evidence type="ECO:0000256" key="1">
    <source>
        <dbReference type="PIRSR" id="PIRSR605019-1"/>
    </source>
</evidence>
<keyword evidence="1" id="KW-0479">Metal-binding</keyword>
<feature type="binding site" evidence="1">
    <location>
        <position position="183"/>
    </location>
    <ligand>
        <name>Zn(2+)</name>
        <dbReference type="ChEBI" id="CHEBI:29105"/>
    </ligand>
</feature>
<dbReference type="GO" id="GO:0046872">
    <property type="term" value="F:metal ion binding"/>
    <property type="evidence" value="ECO:0007669"/>
    <property type="project" value="UniProtKB-KW"/>
</dbReference>
<keyword evidence="1" id="KW-0862">Zinc</keyword>